<reference evidence="2 3" key="1">
    <citation type="submission" date="2023-01" db="EMBL/GenBank/DDBJ databases">
        <authorList>
            <person name="Whitehead M."/>
        </authorList>
    </citation>
    <scope>NUCLEOTIDE SEQUENCE [LARGE SCALE GENOMIC DNA]</scope>
</reference>
<dbReference type="InterPro" id="IPR049012">
    <property type="entry name" value="Mutator_transp_dom"/>
</dbReference>
<dbReference type="EMBL" id="CARXXK010000003">
    <property type="protein sequence ID" value="CAI6360329.1"/>
    <property type="molecule type" value="Genomic_DNA"/>
</dbReference>
<evidence type="ECO:0000259" key="1">
    <source>
        <dbReference type="Pfam" id="PF20700"/>
    </source>
</evidence>
<organism evidence="2 3">
    <name type="scientific">Macrosiphum euphorbiae</name>
    <name type="common">potato aphid</name>
    <dbReference type="NCBI Taxonomy" id="13131"/>
    <lineage>
        <taxon>Eukaryota</taxon>
        <taxon>Metazoa</taxon>
        <taxon>Ecdysozoa</taxon>
        <taxon>Arthropoda</taxon>
        <taxon>Hexapoda</taxon>
        <taxon>Insecta</taxon>
        <taxon>Pterygota</taxon>
        <taxon>Neoptera</taxon>
        <taxon>Paraneoptera</taxon>
        <taxon>Hemiptera</taxon>
        <taxon>Sternorrhyncha</taxon>
        <taxon>Aphidomorpha</taxon>
        <taxon>Aphidoidea</taxon>
        <taxon>Aphididae</taxon>
        <taxon>Macrosiphini</taxon>
        <taxon>Macrosiphum</taxon>
    </lineage>
</organism>
<gene>
    <name evidence="2" type="ORF">MEUPH1_LOCUS15645</name>
</gene>
<evidence type="ECO:0000313" key="3">
    <source>
        <dbReference type="Proteomes" id="UP001160148"/>
    </source>
</evidence>
<proteinExistence type="predicted"/>
<dbReference type="Pfam" id="PF20700">
    <property type="entry name" value="Mutator"/>
    <property type="match status" value="1"/>
</dbReference>
<keyword evidence="3" id="KW-1185">Reference proteome</keyword>
<accession>A0AAV0WWB8</accession>
<comment type="caution">
    <text evidence="2">The sequence shown here is derived from an EMBL/GenBank/DDBJ whole genome shotgun (WGS) entry which is preliminary data.</text>
</comment>
<feature type="domain" description="Mutator-like transposase" evidence="1">
    <location>
        <begin position="1"/>
        <end position="246"/>
    </location>
</feature>
<dbReference type="Proteomes" id="UP001160148">
    <property type="component" value="Unassembled WGS sequence"/>
</dbReference>
<protein>
    <recommendedName>
        <fullName evidence="1">Mutator-like transposase domain-containing protein</fullName>
    </recommendedName>
</protein>
<name>A0AAV0WWB8_9HEMI</name>
<sequence>MSNSIQETAFDEMIKAGNEERQIVINSGNVDENGSPLCTVITDGQWSKRSYKTKYNSFSGAATIRGYDTKKVLLVGIRNRYCSVCERANNLNIDVLTHKCFLNWNKASTAMEADGIMEGFLNSMSMQGLTFLLLSDGDSSVTKRINEVMPYGPDFKIKKIESRNHLLRNYMTKLSALSKRTEYPIIIRNFIINNTLRFRSDIRKAVRYHLSTDLTLQQKTTGFRKDISNAPYHRLGQQDSCASYFCTGPKVCKINFVPEAEISGFIAEFRNIVYILQINTDSLLEDVDNNPCEQFNSLINKHIEGKRINFTQSNNYQTRVHAAIIAPNSGNYIRTINKKIMLKSPRKFAKKYSNNIDRIRSNTTMRRRKLFAAGMVRSKPKTKSSAPDKDYGLAEPLDDLFSLSPEAFAEKKRIFKTN</sequence>
<evidence type="ECO:0000313" key="2">
    <source>
        <dbReference type="EMBL" id="CAI6360329.1"/>
    </source>
</evidence>
<dbReference type="AlphaFoldDB" id="A0AAV0WWB8"/>